<dbReference type="VEuPathDB" id="VectorBase:CSON008373"/>
<dbReference type="UniPathway" id="UPA00196"/>
<sequence>MNFTFSSYLPTALLDNLKQLNTTTSTLIFSGDQDYANLILDHFVKYISKALEHLVILLVIYTLGCILLYWLICYSQGWWRRHRGPFRKVDIPKVKRVLIVTAHPDDESMFFAPTILSLKERDENCRVFILCLSNGNFDKKGKERRTELWNACEVLSIDQSDVTLLNATHLQDDPNTEWKVEIIAQIVLKHIEALDIQLVITFDKDGVSHHPNHCAIFFAVASLCISAVLPKGCKVLTLESVNVLRKYISLFDLPISLLMSSHWSILSWANRRVAQEAMCQHKSQLLWFRRLYIIFSRFMIINSLQEIDLEMVDLDLLENS</sequence>
<evidence type="ECO:0000256" key="3">
    <source>
        <dbReference type="SAM" id="Phobius"/>
    </source>
</evidence>
<protein>
    <recommendedName>
        <fullName evidence="2">N-acetylglucosaminylphosphatidylinositol deacetylase</fullName>
        <ecNumber evidence="2">3.5.1.89</ecNumber>
    </recommendedName>
</protein>
<dbReference type="GO" id="GO:0005783">
    <property type="term" value="C:endoplasmic reticulum"/>
    <property type="evidence" value="ECO:0007669"/>
    <property type="project" value="TreeGrafter"/>
</dbReference>
<accession>A0A336LYT2</accession>
<dbReference type="EC" id="3.5.1.89" evidence="2"/>
<dbReference type="GO" id="GO:0000225">
    <property type="term" value="F:N-acetylglucosaminylphosphatidylinositol deacetylase activity"/>
    <property type="evidence" value="ECO:0007669"/>
    <property type="project" value="UniProtKB-EC"/>
</dbReference>
<dbReference type="InterPro" id="IPR024078">
    <property type="entry name" value="LmbE-like_dom_sf"/>
</dbReference>
<dbReference type="Pfam" id="PF02585">
    <property type="entry name" value="PIG-L"/>
    <property type="match status" value="1"/>
</dbReference>
<dbReference type="PANTHER" id="PTHR12993">
    <property type="entry name" value="N-ACETYLGLUCOSAMINYL-PHOSPHATIDYLINOSITOL DE-N-ACETYLASE-RELATED"/>
    <property type="match status" value="1"/>
</dbReference>
<evidence type="ECO:0000313" key="4">
    <source>
        <dbReference type="EMBL" id="SSX23144.1"/>
    </source>
</evidence>
<comment type="similarity">
    <text evidence="1">Belongs to the PIGL family.</text>
</comment>
<keyword evidence="3" id="KW-0812">Transmembrane</keyword>
<dbReference type="InterPro" id="IPR003737">
    <property type="entry name" value="GlcNAc_PI_deacetylase-related"/>
</dbReference>
<feature type="transmembrane region" description="Helical" evidence="3">
    <location>
        <begin position="54"/>
        <end position="73"/>
    </location>
</feature>
<proteinExistence type="inferred from homology"/>
<keyword evidence="3" id="KW-1133">Transmembrane helix</keyword>
<dbReference type="EMBL" id="UFQT01000316">
    <property type="protein sequence ID" value="SSX23144.1"/>
    <property type="molecule type" value="Genomic_DNA"/>
</dbReference>
<dbReference type="OMA" id="YVLESVN"/>
<dbReference type="SUPFAM" id="SSF102588">
    <property type="entry name" value="LmbE-like"/>
    <property type="match status" value="1"/>
</dbReference>
<evidence type="ECO:0000256" key="1">
    <source>
        <dbReference type="ARBA" id="ARBA00006066"/>
    </source>
</evidence>
<dbReference type="GO" id="GO:0006506">
    <property type="term" value="P:GPI anchor biosynthetic process"/>
    <property type="evidence" value="ECO:0007669"/>
    <property type="project" value="UniProtKB-UniPathway"/>
</dbReference>
<dbReference type="AlphaFoldDB" id="A0A336LYT2"/>
<reference evidence="4" key="1">
    <citation type="submission" date="2018-07" db="EMBL/GenBank/DDBJ databases">
        <authorList>
            <person name="Quirk P.G."/>
            <person name="Krulwich T.A."/>
        </authorList>
    </citation>
    <scope>NUCLEOTIDE SEQUENCE</scope>
</reference>
<dbReference type="GO" id="GO:0016020">
    <property type="term" value="C:membrane"/>
    <property type="evidence" value="ECO:0007669"/>
    <property type="project" value="GOC"/>
</dbReference>
<gene>
    <name evidence="4" type="primary">CSON008373</name>
</gene>
<evidence type="ECO:0000256" key="2">
    <source>
        <dbReference type="ARBA" id="ARBA00012176"/>
    </source>
</evidence>
<organism evidence="4">
    <name type="scientific">Culicoides sonorensis</name>
    <name type="common">Biting midge</name>
    <dbReference type="NCBI Taxonomy" id="179676"/>
    <lineage>
        <taxon>Eukaryota</taxon>
        <taxon>Metazoa</taxon>
        <taxon>Ecdysozoa</taxon>
        <taxon>Arthropoda</taxon>
        <taxon>Hexapoda</taxon>
        <taxon>Insecta</taxon>
        <taxon>Pterygota</taxon>
        <taxon>Neoptera</taxon>
        <taxon>Endopterygota</taxon>
        <taxon>Diptera</taxon>
        <taxon>Nematocera</taxon>
        <taxon>Chironomoidea</taxon>
        <taxon>Ceratopogonidae</taxon>
        <taxon>Ceratopogoninae</taxon>
        <taxon>Culicoides</taxon>
        <taxon>Monoculicoides</taxon>
    </lineage>
</organism>
<dbReference type="PANTHER" id="PTHR12993:SF11">
    <property type="entry name" value="N-ACETYLGLUCOSAMINYL-PHOSPHATIDYLINOSITOL DE-N-ACETYLASE"/>
    <property type="match status" value="1"/>
</dbReference>
<dbReference type="Gene3D" id="3.40.50.10320">
    <property type="entry name" value="LmbE-like"/>
    <property type="match status" value="1"/>
</dbReference>
<keyword evidence="3" id="KW-0472">Membrane</keyword>
<name>A0A336LYT2_CULSO</name>